<feature type="compositionally biased region" description="Basic and acidic residues" evidence="1">
    <location>
        <begin position="653"/>
        <end position="664"/>
    </location>
</feature>
<dbReference type="OrthoDB" id="5339076at2759"/>
<dbReference type="InterPro" id="IPR018822">
    <property type="entry name" value="UPF0646"/>
</dbReference>
<dbReference type="AlphaFoldDB" id="A0A9W9HZJ2"/>
<gene>
    <name evidence="2" type="ORF">N7492_007280</name>
</gene>
<feature type="compositionally biased region" description="Polar residues" evidence="1">
    <location>
        <begin position="743"/>
        <end position="753"/>
    </location>
</feature>
<feature type="compositionally biased region" description="Polar residues" evidence="1">
    <location>
        <begin position="433"/>
        <end position="451"/>
    </location>
</feature>
<feature type="compositionally biased region" description="Polar residues" evidence="1">
    <location>
        <begin position="641"/>
        <end position="652"/>
    </location>
</feature>
<evidence type="ECO:0000313" key="3">
    <source>
        <dbReference type="Proteomes" id="UP001146351"/>
    </source>
</evidence>
<feature type="compositionally biased region" description="Polar residues" evidence="1">
    <location>
        <begin position="532"/>
        <end position="548"/>
    </location>
</feature>
<comment type="caution">
    <text evidence="2">The sequence shown here is derived from an EMBL/GenBank/DDBJ whole genome shotgun (WGS) entry which is preliminary data.</text>
</comment>
<feature type="compositionally biased region" description="Basic and acidic residues" evidence="1">
    <location>
        <begin position="564"/>
        <end position="574"/>
    </location>
</feature>
<feature type="region of interest" description="Disordered" evidence="1">
    <location>
        <begin position="703"/>
        <end position="780"/>
    </location>
</feature>
<feature type="region of interest" description="Disordered" evidence="1">
    <location>
        <begin position="1"/>
        <end position="23"/>
    </location>
</feature>
<name>A0A9W9HZJ2_9EURO</name>
<feature type="compositionally biased region" description="Polar residues" evidence="1">
    <location>
        <begin position="197"/>
        <end position="207"/>
    </location>
</feature>
<organism evidence="2 3">
    <name type="scientific">Penicillium capsulatum</name>
    <dbReference type="NCBI Taxonomy" id="69766"/>
    <lineage>
        <taxon>Eukaryota</taxon>
        <taxon>Fungi</taxon>
        <taxon>Dikarya</taxon>
        <taxon>Ascomycota</taxon>
        <taxon>Pezizomycotina</taxon>
        <taxon>Eurotiomycetes</taxon>
        <taxon>Eurotiomycetidae</taxon>
        <taxon>Eurotiales</taxon>
        <taxon>Aspergillaceae</taxon>
        <taxon>Penicillium</taxon>
    </lineage>
</organism>
<feature type="compositionally biased region" description="Acidic residues" evidence="1">
    <location>
        <begin position="108"/>
        <end position="120"/>
    </location>
</feature>
<protein>
    <submittedName>
        <fullName evidence="2">Uncharacterized protein</fullName>
    </submittedName>
</protein>
<feature type="compositionally biased region" description="Low complexity" evidence="1">
    <location>
        <begin position="7"/>
        <end position="18"/>
    </location>
</feature>
<sequence>MTATSSLPLAAMEAPAPEDSMEMASPYDRQADDFDIDIDLMEDHVSNMDSDMMGADDIPITSQPSLFQNETNYDADMADESHEGSMVDADNIAEEDYDVDVHFEETYETEMLEDDQDETVDAAPSGVQPDVPEPTQDVPVEEPVDTPIEESIQEAPVIPDIPQEGPSVEGGEPEAPSQNDNILGESNELASAGPENAQENEAAQSTINHDHVEPCDDTNQSTEPNSAHVEEQHVSPASPSEKPEAPEVKSHEIADEHAKHAETHSVHETEDQGTDDESLHPIKVLYQENEISLFPPLEGDSAETFFLHDENVAYDNVGVLFSSLRGVLLDNVAGNEVLVIDIDALGIQLTEDSSYTSKITLHQILDIYLRLCHNDGIDEPEAMYVTLSSKLAVDSELASLDAAANEGKGLSQIESWDEFNEADLGAEEVPTNGEATNSGEEPHQNEAQNGESNREEAAGPEGPAPPEDDSEEGPRETGDFEQHGEVEYEAPSDQAGNHQAAIAGNQDESVEDQTEEHNTPEGGASFHELQDKNNFGSETGTASTSTVAPNDHVENGTTDVEDAVDYHNLDDHNDPATGTGDDDFDEDDFTVQHEADEEEPAVQDEVPHEDETQSHGESTAAHQEDADPADVSQYDVDHTSYDQPKSTVQNVDQDSRPSQERTPEPEDDLLGIAEDVMQTPAMNRHTDVPETLEGEVQDEFPEDALADSVNGEGADDGDFGDYYPDFEVTEAITEATELGDTDPSPTDSPSHDNPSTKRSREDEEWDLTDATTPDTKRRRS</sequence>
<reference evidence="2" key="1">
    <citation type="submission" date="2022-11" db="EMBL/GenBank/DDBJ databases">
        <authorList>
            <person name="Petersen C."/>
        </authorList>
    </citation>
    <scope>NUCLEOTIDE SEQUENCE</scope>
    <source>
        <strain evidence="2">IBT 21917</strain>
    </source>
</reference>
<feature type="region of interest" description="Disordered" evidence="1">
    <location>
        <begin position="429"/>
        <end position="672"/>
    </location>
</feature>
<dbReference type="Proteomes" id="UP001146351">
    <property type="component" value="Unassembled WGS sequence"/>
</dbReference>
<feature type="region of interest" description="Disordered" evidence="1">
    <location>
        <begin position="108"/>
        <end position="277"/>
    </location>
</feature>
<feature type="compositionally biased region" description="Acidic residues" evidence="1">
    <location>
        <begin position="580"/>
        <end position="602"/>
    </location>
</feature>
<evidence type="ECO:0000313" key="2">
    <source>
        <dbReference type="EMBL" id="KAJ5161888.1"/>
    </source>
</evidence>
<evidence type="ECO:0000256" key="1">
    <source>
        <dbReference type="SAM" id="MobiDB-lite"/>
    </source>
</evidence>
<accession>A0A9W9HZJ2</accession>
<keyword evidence="3" id="KW-1185">Reference proteome</keyword>
<feature type="compositionally biased region" description="Basic and acidic residues" evidence="1">
    <location>
        <begin position="241"/>
        <end position="270"/>
    </location>
</feature>
<proteinExistence type="predicted"/>
<feature type="compositionally biased region" description="Acidic residues" evidence="1">
    <location>
        <begin position="139"/>
        <end position="152"/>
    </location>
</feature>
<reference evidence="2" key="2">
    <citation type="journal article" date="2023" name="IMA Fungus">
        <title>Comparative genomic study of the Penicillium genus elucidates a diverse pangenome and 15 lateral gene transfer events.</title>
        <authorList>
            <person name="Petersen C."/>
            <person name="Sorensen T."/>
            <person name="Nielsen M.R."/>
            <person name="Sondergaard T.E."/>
            <person name="Sorensen J.L."/>
            <person name="Fitzpatrick D.A."/>
            <person name="Frisvad J.C."/>
            <person name="Nielsen K.L."/>
        </authorList>
    </citation>
    <scope>NUCLEOTIDE SEQUENCE</scope>
    <source>
        <strain evidence="2">IBT 21917</strain>
    </source>
</reference>
<dbReference type="EMBL" id="JAPQKO010000005">
    <property type="protein sequence ID" value="KAJ5161888.1"/>
    <property type="molecule type" value="Genomic_DNA"/>
</dbReference>
<feature type="compositionally biased region" description="Basic and acidic residues" evidence="1">
    <location>
        <begin position="472"/>
        <end position="486"/>
    </location>
</feature>
<feature type="compositionally biased region" description="Basic and acidic residues" evidence="1">
    <location>
        <begin position="605"/>
        <end position="614"/>
    </location>
</feature>
<dbReference type="Pfam" id="PF10336">
    <property type="entry name" value="DUF2420"/>
    <property type="match status" value="1"/>
</dbReference>